<feature type="transmembrane region" description="Helical" evidence="2">
    <location>
        <begin position="29"/>
        <end position="50"/>
    </location>
</feature>
<feature type="region of interest" description="Disordered" evidence="1">
    <location>
        <begin position="213"/>
        <end position="233"/>
    </location>
</feature>
<evidence type="ECO:0000256" key="1">
    <source>
        <dbReference type="SAM" id="MobiDB-lite"/>
    </source>
</evidence>
<evidence type="ECO:0000313" key="3">
    <source>
        <dbReference type="EMBL" id="KNE55204.1"/>
    </source>
</evidence>
<organism evidence="3 4">
    <name type="scientific">Allomyces macrogynus (strain ATCC 38327)</name>
    <name type="common">Allomyces javanicus var. macrogynus</name>
    <dbReference type="NCBI Taxonomy" id="578462"/>
    <lineage>
        <taxon>Eukaryota</taxon>
        <taxon>Fungi</taxon>
        <taxon>Fungi incertae sedis</taxon>
        <taxon>Blastocladiomycota</taxon>
        <taxon>Blastocladiomycetes</taxon>
        <taxon>Blastocladiales</taxon>
        <taxon>Blastocladiaceae</taxon>
        <taxon>Allomyces</taxon>
    </lineage>
</organism>
<feature type="compositionally biased region" description="Basic and acidic residues" evidence="1">
    <location>
        <begin position="381"/>
        <end position="397"/>
    </location>
</feature>
<gene>
    <name evidence="3" type="ORF">AMAG_17754</name>
</gene>
<protein>
    <submittedName>
        <fullName evidence="3">Uncharacterized protein</fullName>
    </submittedName>
</protein>
<reference evidence="4" key="2">
    <citation type="submission" date="2009-11" db="EMBL/GenBank/DDBJ databases">
        <title>The Genome Sequence of Allomyces macrogynus strain ATCC 38327.</title>
        <authorList>
            <consortium name="The Broad Institute Genome Sequencing Platform"/>
            <person name="Russ C."/>
            <person name="Cuomo C."/>
            <person name="Shea T."/>
            <person name="Young S.K."/>
            <person name="Zeng Q."/>
            <person name="Koehrsen M."/>
            <person name="Haas B."/>
            <person name="Borodovsky M."/>
            <person name="Guigo R."/>
            <person name="Alvarado L."/>
            <person name="Berlin A."/>
            <person name="Borenstein D."/>
            <person name="Chen Z."/>
            <person name="Engels R."/>
            <person name="Freedman E."/>
            <person name="Gellesch M."/>
            <person name="Goldberg J."/>
            <person name="Griggs A."/>
            <person name="Gujja S."/>
            <person name="Heiman D."/>
            <person name="Hepburn T."/>
            <person name="Howarth C."/>
            <person name="Jen D."/>
            <person name="Larson L."/>
            <person name="Lewis B."/>
            <person name="Mehta T."/>
            <person name="Park D."/>
            <person name="Pearson M."/>
            <person name="Roberts A."/>
            <person name="Saif S."/>
            <person name="Shenoy N."/>
            <person name="Sisk P."/>
            <person name="Stolte C."/>
            <person name="Sykes S."/>
            <person name="Walk T."/>
            <person name="White J."/>
            <person name="Yandava C."/>
            <person name="Burger G."/>
            <person name="Gray M.W."/>
            <person name="Holland P.W.H."/>
            <person name="King N."/>
            <person name="Lang F.B.F."/>
            <person name="Roger A.J."/>
            <person name="Ruiz-Trillo I."/>
            <person name="Lander E."/>
            <person name="Nusbaum C."/>
        </authorList>
    </citation>
    <scope>NUCLEOTIDE SEQUENCE [LARGE SCALE GENOMIC DNA]</scope>
    <source>
        <strain evidence="4">ATCC 38327</strain>
    </source>
</reference>
<feature type="region of interest" description="Disordered" evidence="1">
    <location>
        <begin position="307"/>
        <end position="326"/>
    </location>
</feature>
<dbReference type="OrthoDB" id="10385931at2759"/>
<keyword evidence="4" id="KW-1185">Reference proteome</keyword>
<feature type="transmembrane region" description="Helical" evidence="2">
    <location>
        <begin position="150"/>
        <end position="177"/>
    </location>
</feature>
<keyword evidence="2" id="KW-1133">Transmembrane helix</keyword>
<accession>A0A0L0RYP5</accession>
<feature type="transmembrane region" description="Helical" evidence="2">
    <location>
        <begin position="62"/>
        <end position="82"/>
    </location>
</feature>
<keyword evidence="2" id="KW-0472">Membrane</keyword>
<dbReference type="Proteomes" id="UP000054350">
    <property type="component" value="Unassembled WGS sequence"/>
</dbReference>
<feature type="compositionally biased region" description="Polar residues" evidence="1">
    <location>
        <begin position="213"/>
        <end position="223"/>
    </location>
</feature>
<dbReference type="AlphaFoldDB" id="A0A0L0RYP5"/>
<proteinExistence type="predicted"/>
<feature type="region of interest" description="Disordered" evidence="1">
    <location>
        <begin position="381"/>
        <end position="403"/>
    </location>
</feature>
<sequence length="403" mass="43258">MHFANQVDFLAIHLGRGMNCTWLGIMSSVLYAFIILPSSTVLILQTTMLVPAWRRPFKRTLLFLLVAVAMGLVAESTVLLSWDHDLFAKTGVCVVQYDRTYNTSGKAALVCMYLIILLVLVRPMVRHVLEMRKLHGARPGMRRCEHSRRLESAVLTLLVKLVLVILLVTLASGLGIFNLFDRFVEVEFAIQNVGMVCASTLALEPLRPGRAVSSASADQSSPLTGDAGGDMLGVTTDERHRATLPLRIDLTASEAAAAVAKLMGSTTPPRAKPESQRASSILQFAGPVPLSVVPLLCGSSRMPSADFSSSSSATMVGSEVGSGRHQLSTEDLRDSIDGGAGGAQIRRVASGVWVNDGSSIVPASWANDNLTIPLTQAGELHESMRPDLRASTRDDQTRGGCGH</sequence>
<keyword evidence="2" id="KW-0812">Transmembrane</keyword>
<evidence type="ECO:0000256" key="2">
    <source>
        <dbReference type="SAM" id="Phobius"/>
    </source>
</evidence>
<feature type="transmembrane region" description="Helical" evidence="2">
    <location>
        <begin position="107"/>
        <end position="129"/>
    </location>
</feature>
<reference evidence="3 4" key="1">
    <citation type="submission" date="2009-11" db="EMBL/GenBank/DDBJ databases">
        <title>Annotation of Allomyces macrogynus ATCC 38327.</title>
        <authorList>
            <consortium name="The Broad Institute Genome Sequencing Platform"/>
            <person name="Russ C."/>
            <person name="Cuomo C."/>
            <person name="Burger G."/>
            <person name="Gray M.W."/>
            <person name="Holland P.W.H."/>
            <person name="King N."/>
            <person name="Lang F.B.F."/>
            <person name="Roger A.J."/>
            <person name="Ruiz-Trillo I."/>
            <person name="Young S.K."/>
            <person name="Zeng Q."/>
            <person name="Gargeya S."/>
            <person name="Fitzgerald M."/>
            <person name="Haas B."/>
            <person name="Abouelleil A."/>
            <person name="Alvarado L."/>
            <person name="Arachchi H.M."/>
            <person name="Berlin A."/>
            <person name="Chapman S.B."/>
            <person name="Gearin G."/>
            <person name="Goldberg J."/>
            <person name="Griggs A."/>
            <person name="Gujja S."/>
            <person name="Hansen M."/>
            <person name="Heiman D."/>
            <person name="Howarth C."/>
            <person name="Larimer J."/>
            <person name="Lui A."/>
            <person name="MacDonald P.J.P."/>
            <person name="McCowen C."/>
            <person name="Montmayeur A."/>
            <person name="Murphy C."/>
            <person name="Neiman D."/>
            <person name="Pearson M."/>
            <person name="Priest M."/>
            <person name="Roberts A."/>
            <person name="Saif S."/>
            <person name="Shea T."/>
            <person name="Sisk P."/>
            <person name="Stolte C."/>
            <person name="Sykes S."/>
            <person name="Wortman J."/>
            <person name="Nusbaum C."/>
            <person name="Birren B."/>
        </authorList>
    </citation>
    <scope>NUCLEOTIDE SEQUENCE [LARGE SCALE GENOMIC DNA]</scope>
    <source>
        <strain evidence="3 4">ATCC 38327</strain>
    </source>
</reference>
<dbReference type="VEuPathDB" id="FungiDB:AMAG_17754"/>
<name>A0A0L0RYP5_ALLM3</name>
<dbReference type="EMBL" id="GG745329">
    <property type="protein sequence ID" value="KNE55204.1"/>
    <property type="molecule type" value="Genomic_DNA"/>
</dbReference>
<evidence type="ECO:0000313" key="4">
    <source>
        <dbReference type="Proteomes" id="UP000054350"/>
    </source>
</evidence>